<dbReference type="AlphaFoldDB" id="A0A2G5UFW6"/>
<evidence type="ECO:0000256" key="1">
    <source>
        <dbReference type="SAM" id="MobiDB-lite"/>
    </source>
</evidence>
<name>A0A2G5UFW6_9PELO</name>
<dbReference type="EMBL" id="PDUG01000003">
    <property type="protein sequence ID" value="PIC38434.1"/>
    <property type="molecule type" value="Genomic_DNA"/>
</dbReference>
<dbReference type="Proteomes" id="UP000230233">
    <property type="component" value="Chromosome III"/>
</dbReference>
<organism evidence="2 3">
    <name type="scientific">Caenorhabditis nigoni</name>
    <dbReference type="NCBI Taxonomy" id="1611254"/>
    <lineage>
        <taxon>Eukaryota</taxon>
        <taxon>Metazoa</taxon>
        <taxon>Ecdysozoa</taxon>
        <taxon>Nematoda</taxon>
        <taxon>Chromadorea</taxon>
        <taxon>Rhabditida</taxon>
        <taxon>Rhabditina</taxon>
        <taxon>Rhabditomorpha</taxon>
        <taxon>Rhabditoidea</taxon>
        <taxon>Rhabditidae</taxon>
        <taxon>Peloderinae</taxon>
        <taxon>Caenorhabditis</taxon>
    </lineage>
</organism>
<gene>
    <name evidence="2" type="primary">Cnig_chr_III.g10450</name>
    <name evidence="2" type="ORF">B9Z55_010450</name>
</gene>
<sequence>MKKFSGYLNFPFYNNRKRSSNEWEAILIKDTNKMRVLSKIFPHTMIGAGEINEKSDRGVDEESELKGASRAAGKARDLINSTKNTGLSTSKLDDDHRDRQRMDKEDFGCWKELNAAHCQEASDALLIAISFV</sequence>
<accession>A0A2G5UFW6</accession>
<feature type="compositionally biased region" description="Polar residues" evidence="1">
    <location>
        <begin position="79"/>
        <end position="90"/>
    </location>
</feature>
<comment type="caution">
    <text evidence="2">The sequence shown here is derived from an EMBL/GenBank/DDBJ whole genome shotgun (WGS) entry which is preliminary data.</text>
</comment>
<evidence type="ECO:0000313" key="3">
    <source>
        <dbReference type="Proteomes" id="UP000230233"/>
    </source>
</evidence>
<proteinExistence type="predicted"/>
<protein>
    <submittedName>
        <fullName evidence="2">Uncharacterized protein</fullName>
    </submittedName>
</protein>
<keyword evidence="3" id="KW-1185">Reference proteome</keyword>
<feature type="compositionally biased region" description="Basic and acidic residues" evidence="1">
    <location>
        <begin position="54"/>
        <end position="67"/>
    </location>
</feature>
<evidence type="ECO:0000313" key="2">
    <source>
        <dbReference type="EMBL" id="PIC38434.1"/>
    </source>
</evidence>
<feature type="region of interest" description="Disordered" evidence="1">
    <location>
        <begin position="54"/>
        <end position="99"/>
    </location>
</feature>
<reference evidence="3" key="1">
    <citation type="submission" date="2017-10" db="EMBL/GenBank/DDBJ databases">
        <title>Rapid genome shrinkage in a self-fertile nematode reveals novel sperm competition proteins.</title>
        <authorList>
            <person name="Yin D."/>
            <person name="Schwarz E.M."/>
            <person name="Thomas C.G."/>
            <person name="Felde R.L."/>
            <person name="Korf I.F."/>
            <person name="Cutter A.D."/>
            <person name="Schartner C.M."/>
            <person name="Ralston E.J."/>
            <person name="Meyer B.J."/>
            <person name="Haag E.S."/>
        </authorList>
    </citation>
    <scope>NUCLEOTIDE SEQUENCE [LARGE SCALE GENOMIC DNA]</scope>
    <source>
        <strain evidence="3">JU1422</strain>
    </source>
</reference>